<dbReference type="HOGENOM" id="CLU_1493470_0_0_12"/>
<sequence length="177" mass="18964">MKRAKVFYIIFILITILSCRQTNLTKTGPGDDFFLDKLANGNWDGVSVSGNTITITGVNGNDSYTLDGTIVGIGGIYKDDKNNGDYIIAVPDGSNLHTVKVDEEGKDAINGIIGIVGEENALGVITGIGTSNGNTNVDNVVKNANVTDKEKDKIQEYLDIINGKGEANSYEKYPSKK</sequence>
<protein>
    <recommendedName>
        <fullName evidence="3">Lipoprotein</fullName>
    </recommendedName>
</protein>
<dbReference type="RefSeq" id="WP_014932443.1">
    <property type="nucleotide sequence ID" value="NC_018604.1"/>
</dbReference>
<proteinExistence type="predicted"/>
<dbReference type="Proteomes" id="UP000003759">
    <property type="component" value="Chromosome"/>
</dbReference>
<dbReference type="AlphaFoldDB" id="K0JGP1"/>
<evidence type="ECO:0000313" key="1">
    <source>
        <dbReference type="EMBL" id="CCG55989.1"/>
    </source>
</evidence>
<dbReference type="PROSITE" id="PS51257">
    <property type="entry name" value="PROKAR_LIPOPROTEIN"/>
    <property type="match status" value="1"/>
</dbReference>
<dbReference type="PATRIC" id="fig|1161918.5.peg.2392"/>
<organism evidence="1 2">
    <name type="scientific">Brachyspira pilosicoli WesB</name>
    <dbReference type="NCBI Taxonomy" id="1161918"/>
    <lineage>
        <taxon>Bacteria</taxon>
        <taxon>Pseudomonadati</taxon>
        <taxon>Spirochaetota</taxon>
        <taxon>Spirochaetia</taxon>
        <taxon>Brachyspirales</taxon>
        <taxon>Brachyspiraceae</taxon>
        <taxon>Brachyspira</taxon>
    </lineage>
</organism>
<gene>
    <name evidence="1" type="ORF">WESB_0519</name>
</gene>
<dbReference type="OrthoDB" id="308204at2"/>
<evidence type="ECO:0000313" key="2">
    <source>
        <dbReference type="Proteomes" id="UP000003759"/>
    </source>
</evidence>
<dbReference type="KEGG" id="bpw:WESB_0519"/>
<accession>K0JGP1</accession>
<evidence type="ECO:0008006" key="3">
    <source>
        <dbReference type="Google" id="ProtNLM"/>
    </source>
</evidence>
<dbReference type="EMBL" id="HE793032">
    <property type="protein sequence ID" value="CCG55989.1"/>
    <property type="molecule type" value="Genomic_DNA"/>
</dbReference>
<reference evidence="1 2" key="1">
    <citation type="journal article" date="2012" name="BMC Genomics">
        <title>Comparative genomics of Brachyspira pilosicoli strains: genome rearrangements, reductions and correlation of genetic compliment with phenotypic diversity.</title>
        <authorList>
            <person name="Mappley L.J."/>
            <person name="Black M.L."/>
            <person name="Abuoun M."/>
            <person name="Darby A.C."/>
            <person name="Woodward M.J."/>
            <person name="Parkhill J."/>
            <person name="Turner A.K."/>
            <person name="Bellgard M.I."/>
            <person name="La T."/>
            <person name="Phillips N.D."/>
            <person name="La Ragione R.M."/>
            <person name="Hampson D.J."/>
        </authorList>
    </citation>
    <scope>NUCLEOTIDE SEQUENCE [LARGE SCALE GENOMIC DNA]</scope>
    <source>
        <strain evidence="1">WesB</strain>
    </source>
</reference>
<name>K0JGP1_BRAPL</name>